<dbReference type="CDD" id="cd22924">
    <property type="entry name" value="HFD_CHRAC1-like"/>
    <property type="match status" value="1"/>
</dbReference>
<gene>
    <name evidence="4" type="ORF">MAR_030823</name>
</gene>
<comment type="subcellular location">
    <subcellularLocation>
        <location evidence="1">Nucleus</location>
    </subcellularLocation>
</comment>
<reference evidence="4" key="1">
    <citation type="submission" date="2022-11" db="EMBL/GenBank/DDBJ databases">
        <title>Centuries of genome instability and evolution in soft-shell clam transmissible cancer (bioRxiv).</title>
        <authorList>
            <person name="Hart S.F.M."/>
            <person name="Yonemitsu M.A."/>
            <person name="Giersch R.M."/>
            <person name="Beal B.F."/>
            <person name="Arriagada G."/>
            <person name="Davis B.W."/>
            <person name="Ostrander E.A."/>
            <person name="Goff S.P."/>
            <person name="Metzger M.J."/>
        </authorList>
    </citation>
    <scope>NUCLEOTIDE SEQUENCE</scope>
    <source>
        <strain evidence="4">MELC-2E11</strain>
        <tissue evidence="4">Siphon/mantle</tissue>
    </source>
</reference>
<dbReference type="InterPro" id="IPR003958">
    <property type="entry name" value="CBFA_NFYB_domain"/>
</dbReference>
<name>A0ABY7F4C1_MYAAR</name>
<sequence length="80" mass="9062">MADDKGKCDLPLTRVRTIMKSSPDVNNINQEALFLAAKATEMFIQSLAQVSLEQSDDRKMLKYNDLAEIVDNIDTLQFLQ</sequence>
<evidence type="ECO:0000313" key="4">
    <source>
        <dbReference type="EMBL" id="WAR16229.1"/>
    </source>
</evidence>
<dbReference type="Gene3D" id="1.10.20.10">
    <property type="entry name" value="Histone, subunit A"/>
    <property type="match status" value="1"/>
</dbReference>
<dbReference type="SUPFAM" id="SSF47113">
    <property type="entry name" value="Histone-fold"/>
    <property type="match status" value="1"/>
</dbReference>
<organism evidence="4 5">
    <name type="scientific">Mya arenaria</name>
    <name type="common">Soft-shell clam</name>
    <dbReference type="NCBI Taxonomy" id="6604"/>
    <lineage>
        <taxon>Eukaryota</taxon>
        <taxon>Metazoa</taxon>
        <taxon>Spiralia</taxon>
        <taxon>Lophotrochozoa</taxon>
        <taxon>Mollusca</taxon>
        <taxon>Bivalvia</taxon>
        <taxon>Autobranchia</taxon>
        <taxon>Heteroconchia</taxon>
        <taxon>Euheterodonta</taxon>
        <taxon>Imparidentia</taxon>
        <taxon>Neoheterodontei</taxon>
        <taxon>Myida</taxon>
        <taxon>Myoidea</taxon>
        <taxon>Myidae</taxon>
        <taxon>Mya</taxon>
    </lineage>
</organism>
<evidence type="ECO:0000313" key="5">
    <source>
        <dbReference type="Proteomes" id="UP001164746"/>
    </source>
</evidence>
<keyword evidence="5" id="KW-1185">Reference proteome</keyword>
<proteinExistence type="predicted"/>
<keyword evidence="2" id="KW-0539">Nucleus</keyword>
<feature type="non-terminal residue" evidence="4">
    <location>
        <position position="80"/>
    </location>
</feature>
<protein>
    <submittedName>
        <fullName evidence="4">CHRC1-like protein</fullName>
    </submittedName>
</protein>
<evidence type="ECO:0000256" key="2">
    <source>
        <dbReference type="ARBA" id="ARBA00023242"/>
    </source>
</evidence>
<evidence type="ECO:0000259" key="3">
    <source>
        <dbReference type="Pfam" id="PF00808"/>
    </source>
</evidence>
<dbReference type="Proteomes" id="UP001164746">
    <property type="component" value="Chromosome 10"/>
</dbReference>
<dbReference type="Pfam" id="PF00808">
    <property type="entry name" value="CBFD_NFYB_HMF"/>
    <property type="match status" value="1"/>
</dbReference>
<feature type="domain" description="Transcription factor CBF/NF-Y/archaeal histone" evidence="3">
    <location>
        <begin position="10"/>
        <end position="67"/>
    </location>
</feature>
<dbReference type="InterPro" id="IPR050568">
    <property type="entry name" value="Transcr_DNA_Rep_Reg"/>
</dbReference>
<accession>A0ABY7F4C1</accession>
<dbReference type="PANTHER" id="PTHR10252">
    <property type="entry name" value="HISTONE-LIKE TRANSCRIPTION FACTOR CCAAT-RELATED"/>
    <property type="match status" value="1"/>
</dbReference>
<dbReference type="EMBL" id="CP111021">
    <property type="protein sequence ID" value="WAR16229.1"/>
    <property type="molecule type" value="Genomic_DNA"/>
</dbReference>
<evidence type="ECO:0000256" key="1">
    <source>
        <dbReference type="ARBA" id="ARBA00004123"/>
    </source>
</evidence>
<dbReference type="PANTHER" id="PTHR10252:SF54">
    <property type="entry name" value="CHROMATIN ACCESSIBILITY COMPLEX PROTEIN 1"/>
    <property type="match status" value="1"/>
</dbReference>
<dbReference type="InterPro" id="IPR009072">
    <property type="entry name" value="Histone-fold"/>
</dbReference>